<gene>
    <name evidence="1" type="ORF">BDV37DRAFT_247079</name>
</gene>
<dbReference type="Proteomes" id="UP000325579">
    <property type="component" value="Unassembled WGS sequence"/>
</dbReference>
<reference evidence="1 2" key="1">
    <citation type="submission" date="2019-04" db="EMBL/GenBank/DDBJ databases">
        <authorList>
            <consortium name="DOE Joint Genome Institute"/>
            <person name="Mondo S."/>
            <person name="Kjaerbolling I."/>
            <person name="Vesth T."/>
            <person name="Frisvad J.C."/>
            <person name="Nybo J.L."/>
            <person name="Theobald S."/>
            <person name="Kildgaard S."/>
            <person name="Isbrandt T."/>
            <person name="Kuo A."/>
            <person name="Sato A."/>
            <person name="Lyhne E.K."/>
            <person name="Kogle M.E."/>
            <person name="Wiebenga A."/>
            <person name="Kun R.S."/>
            <person name="Lubbers R.J."/>
            <person name="Makela M.R."/>
            <person name="Barry K."/>
            <person name="Chovatia M."/>
            <person name="Clum A."/>
            <person name="Daum C."/>
            <person name="Haridas S."/>
            <person name="He G."/>
            <person name="LaButti K."/>
            <person name="Lipzen A."/>
            <person name="Riley R."/>
            <person name="Salamov A."/>
            <person name="Simmons B.A."/>
            <person name="Magnuson J.K."/>
            <person name="Henrissat B."/>
            <person name="Mortensen U.H."/>
            <person name="Larsen T.O."/>
            <person name="Devries R.P."/>
            <person name="Grigoriev I.V."/>
            <person name="Machida M."/>
            <person name="Baker S.E."/>
            <person name="Andersen M.R."/>
            <person name="Cantor M.N."/>
            <person name="Hua S.X."/>
        </authorList>
    </citation>
    <scope>NUCLEOTIDE SEQUENCE [LARGE SCALE GENOMIC DNA]</scope>
    <source>
        <strain evidence="1 2">CBS 119388</strain>
    </source>
</reference>
<keyword evidence="2" id="KW-1185">Reference proteome</keyword>
<evidence type="ECO:0000313" key="1">
    <source>
        <dbReference type="EMBL" id="KAE8404589.1"/>
    </source>
</evidence>
<name>A0A5N7DEB7_9EURO</name>
<organism evidence="1 2">
    <name type="scientific">Aspergillus pseudonomiae</name>
    <dbReference type="NCBI Taxonomy" id="1506151"/>
    <lineage>
        <taxon>Eukaryota</taxon>
        <taxon>Fungi</taxon>
        <taxon>Dikarya</taxon>
        <taxon>Ascomycota</taxon>
        <taxon>Pezizomycotina</taxon>
        <taxon>Eurotiomycetes</taxon>
        <taxon>Eurotiomycetidae</taxon>
        <taxon>Eurotiales</taxon>
        <taxon>Aspergillaceae</taxon>
        <taxon>Aspergillus</taxon>
        <taxon>Aspergillus subgen. Circumdati</taxon>
    </lineage>
</organism>
<proteinExistence type="predicted"/>
<sequence length="58" mass="6482">MGSTVVLQERQVETHSKNNICSSETRFGLFHSECATCSSIYVGSPCVVCRHLRLMHIV</sequence>
<dbReference type="RefSeq" id="XP_031941908.1">
    <property type="nucleotide sequence ID" value="XM_032081832.1"/>
</dbReference>
<dbReference type="AlphaFoldDB" id="A0A5N7DEB7"/>
<evidence type="ECO:0000313" key="2">
    <source>
        <dbReference type="Proteomes" id="UP000325579"/>
    </source>
</evidence>
<protein>
    <submittedName>
        <fullName evidence="1">Uncharacterized protein</fullName>
    </submittedName>
</protein>
<accession>A0A5N7DEB7</accession>
<dbReference type="EMBL" id="ML736766">
    <property type="protein sequence ID" value="KAE8404589.1"/>
    <property type="molecule type" value="Genomic_DNA"/>
</dbReference>
<dbReference type="GeneID" id="43666523"/>